<reference evidence="1" key="1">
    <citation type="submission" date="2020-10" db="EMBL/GenBank/DDBJ databases">
        <authorList>
            <person name="Gilroy R."/>
        </authorList>
    </citation>
    <scope>NUCLEOTIDE SEQUENCE</scope>
    <source>
        <strain evidence="1">ChiW17-6978</strain>
    </source>
</reference>
<sequence length="227" mass="26878">MEEIKQELLQLADPKYLQYSKKLIFDSLPILGVPTKEVRCLAQKIKKGDFRTFIADTKPDFYEMQLLMAYVIASSPMKMEERFFYLDRFIPTITDWAVCDGLVCTLKPKQEEKEMLFAYLLKWQNSRKEFEVRFVAVVLMSYLDEKHIGEVLRILQNLYVEKYYAKMGVAWCLATALISFKQEVMNLFKTNRLDPWVQNKAIQKAKESYRISSDLKEELLKYKRSKS</sequence>
<dbReference type="InterPro" id="IPR014825">
    <property type="entry name" value="DNA_alkylation"/>
</dbReference>
<reference evidence="1" key="2">
    <citation type="journal article" date="2021" name="PeerJ">
        <title>Extensive microbial diversity within the chicken gut microbiome revealed by metagenomics and culture.</title>
        <authorList>
            <person name="Gilroy R."/>
            <person name="Ravi A."/>
            <person name="Getino M."/>
            <person name="Pursley I."/>
            <person name="Horton D.L."/>
            <person name="Alikhan N.F."/>
            <person name="Baker D."/>
            <person name="Gharbi K."/>
            <person name="Hall N."/>
            <person name="Watson M."/>
            <person name="Adriaenssens E.M."/>
            <person name="Foster-Nyarko E."/>
            <person name="Jarju S."/>
            <person name="Secka A."/>
            <person name="Antonio M."/>
            <person name="Oren A."/>
            <person name="Chaudhuri R.R."/>
            <person name="La Ragione R."/>
            <person name="Hildebrand F."/>
            <person name="Pallen M.J."/>
        </authorList>
    </citation>
    <scope>NUCLEOTIDE SEQUENCE</scope>
    <source>
        <strain evidence="1">ChiW17-6978</strain>
    </source>
</reference>
<dbReference type="CDD" id="cd06561">
    <property type="entry name" value="AlkD_like"/>
    <property type="match status" value="1"/>
</dbReference>
<dbReference type="AlphaFoldDB" id="A0A9D1KIY2"/>
<proteinExistence type="predicted"/>
<dbReference type="EMBL" id="DVLF01000098">
    <property type="protein sequence ID" value="HIT49996.1"/>
    <property type="molecule type" value="Genomic_DNA"/>
</dbReference>
<dbReference type="PANTHER" id="PTHR34070">
    <property type="entry name" value="ARMADILLO-TYPE FOLD"/>
    <property type="match status" value="1"/>
</dbReference>
<evidence type="ECO:0000313" key="2">
    <source>
        <dbReference type="Proteomes" id="UP000886758"/>
    </source>
</evidence>
<gene>
    <name evidence="1" type="ORF">IAD46_03110</name>
</gene>
<dbReference type="Proteomes" id="UP000886758">
    <property type="component" value="Unassembled WGS sequence"/>
</dbReference>
<dbReference type="PANTHER" id="PTHR34070:SF1">
    <property type="entry name" value="DNA ALKYLATION REPAIR PROTEIN"/>
    <property type="match status" value="1"/>
</dbReference>
<organism evidence="1 2">
    <name type="scientific">Candidatus Pelethenecus faecipullorum</name>
    <dbReference type="NCBI Taxonomy" id="2840900"/>
    <lineage>
        <taxon>Bacteria</taxon>
        <taxon>Bacillati</taxon>
        <taxon>Mycoplasmatota</taxon>
        <taxon>Mollicutes</taxon>
        <taxon>Candidatus Pelethenecus</taxon>
    </lineage>
</organism>
<dbReference type="SUPFAM" id="SSF48371">
    <property type="entry name" value="ARM repeat"/>
    <property type="match status" value="1"/>
</dbReference>
<name>A0A9D1KIY2_9MOLU</name>
<comment type="caution">
    <text evidence="1">The sequence shown here is derived from an EMBL/GenBank/DDBJ whole genome shotgun (WGS) entry which is preliminary data.</text>
</comment>
<dbReference type="InterPro" id="IPR016024">
    <property type="entry name" value="ARM-type_fold"/>
</dbReference>
<protein>
    <submittedName>
        <fullName evidence="1">DNA alkylation repair protein</fullName>
    </submittedName>
</protein>
<dbReference type="Gene3D" id="1.25.10.90">
    <property type="match status" value="1"/>
</dbReference>
<evidence type="ECO:0000313" key="1">
    <source>
        <dbReference type="EMBL" id="HIT49996.1"/>
    </source>
</evidence>
<accession>A0A9D1KIY2</accession>
<dbReference type="Pfam" id="PF08713">
    <property type="entry name" value="DNA_alkylation"/>
    <property type="match status" value="1"/>
</dbReference>